<dbReference type="InterPro" id="IPR005855">
    <property type="entry name" value="GFAT"/>
</dbReference>
<keyword evidence="6 10" id="KW-0032">Aminotransferase</keyword>
<feature type="coiled-coil region" evidence="11">
    <location>
        <begin position="432"/>
        <end position="462"/>
    </location>
</feature>
<dbReference type="EMBL" id="WMFA01000010">
    <property type="protein sequence ID" value="MYL72524.1"/>
    <property type="molecule type" value="Genomic_DNA"/>
</dbReference>
<dbReference type="InterPro" id="IPR001347">
    <property type="entry name" value="SIS_dom"/>
</dbReference>
<reference evidence="14 15" key="1">
    <citation type="submission" date="2019-11" db="EMBL/GenBank/DDBJ databases">
        <title>Genome sequences of 17 halophilic strains isolated from different environments.</title>
        <authorList>
            <person name="Furrow R.E."/>
        </authorList>
    </citation>
    <scope>NUCLEOTIDE SEQUENCE [LARGE SCALE GENOMIC DNA]</scope>
    <source>
        <strain evidence="14 15">SL-4</strain>
    </source>
</reference>
<keyword evidence="11" id="KW-0175">Coiled coil</keyword>
<evidence type="ECO:0000256" key="11">
    <source>
        <dbReference type="SAM" id="Coils"/>
    </source>
</evidence>
<feature type="domain" description="SIS" evidence="13">
    <location>
        <begin position="452"/>
        <end position="590"/>
    </location>
</feature>
<keyword evidence="5 10" id="KW-0963">Cytoplasm</keyword>
<proteinExistence type="inferred from homology"/>
<evidence type="ECO:0000256" key="3">
    <source>
        <dbReference type="ARBA" id="ARBA00012916"/>
    </source>
</evidence>
<comment type="function">
    <text evidence="10">Catalyzes the first step in hexosamine metabolism, converting fructose-6P into glucosamine-6P using glutamine as a nitrogen source.</text>
</comment>
<dbReference type="PANTHER" id="PTHR10937:SF0">
    <property type="entry name" value="GLUTAMINE--FRUCTOSE-6-PHOSPHATE TRANSAMINASE (ISOMERIZING)"/>
    <property type="match status" value="1"/>
</dbReference>
<feature type="domain" description="Glutamine amidotransferase type-2" evidence="12">
    <location>
        <begin position="2"/>
        <end position="217"/>
    </location>
</feature>
<dbReference type="Proteomes" id="UP000450457">
    <property type="component" value="Unassembled WGS sequence"/>
</dbReference>
<feature type="active site" description="For Fru-6P isomerization activity" evidence="10">
    <location>
        <position position="595"/>
    </location>
</feature>
<dbReference type="CDD" id="cd05009">
    <property type="entry name" value="SIS_GlmS_GlmD_2"/>
    <property type="match status" value="1"/>
</dbReference>
<evidence type="ECO:0000256" key="4">
    <source>
        <dbReference type="ARBA" id="ARBA00016090"/>
    </source>
</evidence>
<accession>A0A845FFH8</accession>
<dbReference type="EC" id="2.6.1.16" evidence="3 10"/>
<dbReference type="InterPro" id="IPR029055">
    <property type="entry name" value="Ntn_hydrolases_N"/>
</dbReference>
<dbReference type="NCBIfam" id="NF001484">
    <property type="entry name" value="PRK00331.1"/>
    <property type="match status" value="1"/>
</dbReference>
<dbReference type="Gene3D" id="3.40.50.10490">
    <property type="entry name" value="Glucose-6-phosphate isomerase like protein, domain 1"/>
    <property type="match status" value="2"/>
</dbReference>
<feature type="domain" description="SIS" evidence="13">
    <location>
        <begin position="283"/>
        <end position="422"/>
    </location>
</feature>
<feature type="initiator methionine" description="Removed" evidence="10">
    <location>
        <position position="1"/>
    </location>
</feature>
<dbReference type="GO" id="GO:0006487">
    <property type="term" value="P:protein N-linked glycosylation"/>
    <property type="evidence" value="ECO:0007669"/>
    <property type="project" value="TreeGrafter"/>
</dbReference>
<keyword evidence="8" id="KW-0677">Repeat</keyword>
<dbReference type="InterPro" id="IPR035490">
    <property type="entry name" value="GlmS/FrlB_SIS"/>
</dbReference>
<dbReference type="PANTHER" id="PTHR10937">
    <property type="entry name" value="GLUCOSAMINE--FRUCTOSE-6-PHOSPHATE AMINOTRANSFERASE, ISOMERIZING"/>
    <property type="match status" value="1"/>
</dbReference>
<dbReference type="InterPro" id="IPR047084">
    <property type="entry name" value="GFAT_N"/>
</dbReference>
<dbReference type="GO" id="GO:0005975">
    <property type="term" value="P:carbohydrate metabolic process"/>
    <property type="evidence" value="ECO:0007669"/>
    <property type="project" value="UniProtKB-UniRule"/>
</dbReference>
<name>A0A845FFH8_9BACI</name>
<protein>
    <recommendedName>
        <fullName evidence="4 10">Glutamine--fructose-6-phosphate aminotransferase [isomerizing]</fullName>
        <ecNumber evidence="3 10">2.6.1.16</ecNumber>
    </recommendedName>
    <alternativeName>
        <fullName evidence="10">D-fructose-6-phosphate amidotransferase</fullName>
    </alternativeName>
    <alternativeName>
        <fullName evidence="10">GFAT</fullName>
    </alternativeName>
    <alternativeName>
        <fullName evidence="10">Glucosamine-6-phosphate synthase</fullName>
    </alternativeName>
    <alternativeName>
        <fullName evidence="10">Hexosephosphate aminotransferase</fullName>
    </alternativeName>
    <alternativeName>
        <fullName evidence="10">L-glutamine--D-fructose-6-phosphate amidotransferase</fullName>
    </alternativeName>
</protein>
<dbReference type="CDD" id="cd05008">
    <property type="entry name" value="SIS_GlmS_GlmD_1"/>
    <property type="match status" value="1"/>
</dbReference>
<dbReference type="InterPro" id="IPR046348">
    <property type="entry name" value="SIS_dom_sf"/>
</dbReference>
<dbReference type="Gene3D" id="3.60.20.10">
    <property type="entry name" value="Glutamine Phosphoribosylpyrophosphate, subunit 1, domain 1"/>
    <property type="match status" value="1"/>
</dbReference>
<dbReference type="CDD" id="cd00714">
    <property type="entry name" value="GFAT"/>
    <property type="match status" value="1"/>
</dbReference>
<dbReference type="SUPFAM" id="SSF56235">
    <property type="entry name" value="N-terminal nucleophile aminohydrolases (Ntn hydrolases)"/>
    <property type="match status" value="1"/>
</dbReference>
<dbReference type="FunFam" id="3.40.50.10490:FF:000001">
    <property type="entry name" value="Glutamine--fructose-6-phosphate aminotransferase [isomerizing]"/>
    <property type="match status" value="1"/>
</dbReference>
<dbReference type="RefSeq" id="WP_160916043.1">
    <property type="nucleotide sequence ID" value="NZ_WMFA01000010.1"/>
</dbReference>
<feature type="active site" description="Nucleophile; for GATase activity" evidence="10">
    <location>
        <position position="2"/>
    </location>
</feature>
<keyword evidence="7 10" id="KW-0808">Transferase</keyword>
<dbReference type="GeneID" id="78008708"/>
<dbReference type="GO" id="GO:0097367">
    <property type="term" value="F:carbohydrate derivative binding"/>
    <property type="evidence" value="ECO:0007669"/>
    <property type="project" value="InterPro"/>
</dbReference>
<keyword evidence="9" id="KW-0315">Glutamine amidotransferase</keyword>
<dbReference type="GO" id="GO:0006002">
    <property type="term" value="P:fructose 6-phosphate metabolic process"/>
    <property type="evidence" value="ECO:0007669"/>
    <property type="project" value="TreeGrafter"/>
</dbReference>
<evidence type="ECO:0000259" key="12">
    <source>
        <dbReference type="PROSITE" id="PS51278"/>
    </source>
</evidence>
<comment type="subcellular location">
    <subcellularLocation>
        <location evidence="2 10">Cytoplasm</location>
    </subcellularLocation>
</comment>
<evidence type="ECO:0000259" key="13">
    <source>
        <dbReference type="PROSITE" id="PS51464"/>
    </source>
</evidence>
<sequence>MCGIVGYIGQDDTKEILLNGLEKLEYRGYDSAGIATLNENGVEVTKVKGRIASLREAVDQNVKATHGIGHTRWATHGAPSEENAHPHQSASGRFTIVHNGVIENYVDVRDEYLSGVEFKSETDTEIIVQLMEVLNNEMNDVAAAFRKAVELLTGSYAIAMIDRENPDTIYVAKNKSPLLVGIGDDFNVVASDSMAALHVTDQFLELEDKETVIVRRDGVEIQKPDGTKVEREPFTAELDTTDIEKGTYPHFMLKEIDEQPFVIRKIIQEYQNENDEIKLDPEIRQAMKDCDRIYIIAAGTSYHAGLLGKQFIEKLANIPVEVHVASEFSYNMPLLSEKPLFVYISQSGETADSRSVLVQTKELGHPALTITNVPGSTLSREADYTMHLHAGPEIAVASTKAYTAQMAVLAILAVDTARAKSIELDFDPMQELAIVATAMEALTDQKEKLEDLAREYLSTTRNCFFIGRGIDYYVGLEGSLKLKEISYIQAEGFAGGELKHGTIALIEDGTPVIALATQKNVNYSIRGNVQEVEARGANSMIISMEGLNKDGDAFVIPHVHDLMTPLVSVIPLQLISYYAALHRDCDVDKPRNLAKSVTVE</sequence>
<evidence type="ECO:0000256" key="5">
    <source>
        <dbReference type="ARBA" id="ARBA00022490"/>
    </source>
</evidence>
<comment type="subunit">
    <text evidence="10">Homodimer.</text>
</comment>
<evidence type="ECO:0000256" key="6">
    <source>
        <dbReference type="ARBA" id="ARBA00022576"/>
    </source>
</evidence>
<dbReference type="GO" id="GO:0006047">
    <property type="term" value="P:UDP-N-acetylglucosamine metabolic process"/>
    <property type="evidence" value="ECO:0007669"/>
    <property type="project" value="TreeGrafter"/>
</dbReference>
<dbReference type="HAMAP" id="MF_00164">
    <property type="entry name" value="GlmS"/>
    <property type="match status" value="1"/>
</dbReference>
<dbReference type="PROSITE" id="PS51464">
    <property type="entry name" value="SIS"/>
    <property type="match status" value="2"/>
</dbReference>
<evidence type="ECO:0000256" key="9">
    <source>
        <dbReference type="ARBA" id="ARBA00022962"/>
    </source>
</evidence>
<dbReference type="NCBIfam" id="TIGR01135">
    <property type="entry name" value="glmS"/>
    <property type="match status" value="1"/>
</dbReference>
<dbReference type="Pfam" id="PF01380">
    <property type="entry name" value="SIS"/>
    <property type="match status" value="2"/>
</dbReference>
<evidence type="ECO:0000256" key="10">
    <source>
        <dbReference type="HAMAP-Rule" id="MF_00164"/>
    </source>
</evidence>
<comment type="catalytic activity">
    <reaction evidence="1 10">
        <text>D-fructose 6-phosphate + L-glutamine = D-glucosamine 6-phosphate + L-glutamate</text>
        <dbReference type="Rhea" id="RHEA:13237"/>
        <dbReference type="ChEBI" id="CHEBI:29985"/>
        <dbReference type="ChEBI" id="CHEBI:58359"/>
        <dbReference type="ChEBI" id="CHEBI:58725"/>
        <dbReference type="ChEBI" id="CHEBI:61527"/>
        <dbReference type="EC" id="2.6.1.16"/>
    </reaction>
</comment>
<organism evidence="14 15">
    <name type="scientific">Halobacillus litoralis</name>
    <dbReference type="NCBI Taxonomy" id="45668"/>
    <lineage>
        <taxon>Bacteria</taxon>
        <taxon>Bacillati</taxon>
        <taxon>Bacillota</taxon>
        <taxon>Bacilli</taxon>
        <taxon>Bacillales</taxon>
        <taxon>Bacillaceae</taxon>
        <taxon>Halobacillus</taxon>
    </lineage>
</organism>
<dbReference type="SUPFAM" id="SSF53697">
    <property type="entry name" value="SIS domain"/>
    <property type="match status" value="1"/>
</dbReference>
<dbReference type="PROSITE" id="PS51278">
    <property type="entry name" value="GATASE_TYPE_2"/>
    <property type="match status" value="1"/>
</dbReference>
<evidence type="ECO:0000256" key="7">
    <source>
        <dbReference type="ARBA" id="ARBA00022679"/>
    </source>
</evidence>
<dbReference type="Pfam" id="PF13522">
    <property type="entry name" value="GATase_6"/>
    <property type="match status" value="1"/>
</dbReference>
<dbReference type="InterPro" id="IPR017932">
    <property type="entry name" value="GATase_2_dom"/>
</dbReference>
<gene>
    <name evidence="10 14" type="primary">glmS</name>
    <name evidence="14" type="ORF">GLW00_16975</name>
</gene>
<dbReference type="AlphaFoldDB" id="A0A845FFH8"/>
<evidence type="ECO:0000256" key="2">
    <source>
        <dbReference type="ARBA" id="ARBA00004496"/>
    </source>
</evidence>
<dbReference type="GO" id="GO:0005829">
    <property type="term" value="C:cytosol"/>
    <property type="evidence" value="ECO:0007669"/>
    <property type="project" value="TreeGrafter"/>
</dbReference>
<evidence type="ECO:0000256" key="8">
    <source>
        <dbReference type="ARBA" id="ARBA00022737"/>
    </source>
</evidence>
<dbReference type="GO" id="GO:0004360">
    <property type="term" value="F:glutamine-fructose-6-phosphate transaminase (isomerizing) activity"/>
    <property type="evidence" value="ECO:0007669"/>
    <property type="project" value="UniProtKB-UniRule"/>
</dbReference>
<comment type="caution">
    <text evidence="14">The sequence shown here is derived from an EMBL/GenBank/DDBJ whole genome shotgun (WGS) entry which is preliminary data.</text>
</comment>
<evidence type="ECO:0000313" key="14">
    <source>
        <dbReference type="EMBL" id="MYL72524.1"/>
    </source>
</evidence>
<evidence type="ECO:0000256" key="1">
    <source>
        <dbReference type="ARBA" id="ARBA00001031"/>
    </source>
</evidence>
<evidence type="ECO:0000313" key="15">
    <source>
        <dbReference type="Proteomes" id="UP000450457"/>
    </source>
</evidence>
<dbReference type="OrthoDB" id="106547at2"/>
<dbReference type="FunFam" id="3.60.20.10:FF:000006">
    <property type="entry name" value="Glutamine--fructose-6-phosphate aminotransferase [isomerizing]"/>
    <property type="match status" value="1"/>
</dbReference>
<dbReference type="InterPro" id="IPR035466">
    <property type="entry name" value="GlmS/AgaS_SIS"/>
</dbReference>